<dbReference type="InterPro" id="IPR044051">
    <property type="entry name" value="Prophage_tail_N"/>
</dbReference>
<feature type="domain" description="Tail spike" evidence="1">
    <location>
        <begin position="100"/>
        <end position="189"/>
    </location>
</feature>
<protein>
    <submittedName>
        <fullName evidence="4">Chromosome partition protein Smc</fullName>
    </submittedName>
</protein>
<evidence type="ECO:0000259" key="1">
    <source>
        <dbReference type="Pfam" id="PF06605"/>
    </source>
</evidence>
<evidence type="ECO:0000313" key="4">
    <source>
        <dbReference type="EMBL" id="ARE87404.1"/>
    </source>
</evidence>
<evidence type="ECO:0000259" key="2">
    <source>
        <dbReference type="Pfam" id="PF18994"/>
    </source>
</evidence>
<reference evidence="3 5" key="1">
    <citation type="submission" date="2016-10" db="EMBL/GenBank/DDBJ databases">
        <title>Complete Genome Sequence of Acetogen Clostridium formicoaceticum ATCC 27076.</title>
        <authorList>
            <person name="Bao T."/>
            <person name="Cheng C."/>
            <person name="Zhao J."/>
            <person name="Yang S.-T."/>
            <person name="Wang J."/>
            <person name="Wang M."/>
        </authorList>
    </citation>
    <scope>NUCLEOTIDE SEQUENCE [LARGE SCALE GENOMIC DNA]</scope>
    <source>
        <strain evidence="3 5">ATCC 27076</strain>
    </source>
</reference>
<dbReference type="Pfam" id="PF18994">
    <property type="entry name" value="Prophage_tailD1"/>
    <property type="match status" value="1"/>
</dbReference>
<evidence type="ECO:0000313" key="5">
    <source>
        <dbReference type="Proteomes" id="UP000177894"/>
    </source>
</evidence>
<dbReference type="Proteomes" id="UP000177894">
    <property type="component" value="Chromosome"/>
</dbReference>
<dbReference type="KEGG" id="cfm:BJL90_14305"/>
<feature type="domain" description="Prophage endopeptidase tail N-terminal" evidence="2">
    <location>
        <begin position="4"/>
        <end position="82"/>
    </location>
</feature>
<dbReference type="InterPro" id="IPR010572">
    <property type="entry name" value="Tail_dom"/>
</dbReference>
<keyword evidence="5" id="KW-1185">Reference proteome</keyword>
<dbReference type="EMBL" id="CP020559">
    <property type="protein sequence ID" value="ARE87404.1"/>
    <property type="molecule type" value="Genomic_DNA"/>
</dbReference>
<dbReference type="Proteomes" id="UP000192478">
    <property type="component" value="Chromosome"/>
</dbReference>
<organism evidence="4 6">
    <name type="scientific">Clostridium formicaceticum</name>
    <dbReference type="NCBI Taxonomy" id="1497"/>
    <lineage>
        <taxon>Bacteria</taxon>
        <taxon>Bacillati</taxon>
        <taxon>Bacillota</taxon>
        <taxon>Clostridia</taxon>
        <taxon>Eubacteriales</taxon>
        <taxon>Clostridiaceae</taxon>
        <taxon>Clostridium</taxon>
    </lineage>
</organism>
<dbReference type="InterPro" id="IPR007119">
    <property type="entry name" value="Phage_tail_spike_N"/>
</dbReference>
<dbReference type="RefSeq" id="WP_070969373.1">
    <property type="nucleotide sequence ID" value="NZ_CP017603.1"/>
</dbReference>
<accession>A0AAC9WG39</accession>
<name>A0AAC9WG39_9CLOT</name>
<dbReference type="Pfam" id="PF06605">
    <property type="entry name" value="Prophage_tail"/>
    <property type="match status" value="2"/>
</dbReference>
<dbReference type="EMBL" id="CP017603">
    <property type="protein sequence ID" value="AOY76925.1"/>
    <property type="molecule type" value="Genomic_DNA"/>
</dbReference>
<proteinExistence type="predicted"/>
<evidence type="ECO:0000313" key="6">
    <source>
        <dbReference type="Proteomes" id="UP000192478"/>
    </source>
</evidence>
<gene>
    <name evidence="4" type="primary">smc_1</name>
    <name evidence="3" type="ORF">BJL90_14305</name>
    <name evidence="4" type="ORF">CLFO_18040</name>
</gene>
<dbReference type="NCBIfam" id="TIGR01665">
    <property type="entry name" value="put_anti_recept"/>
    <property type="match status" value="1"/>
</dbReference>
<reference evidence="4 6" key="2">
    <citation type="submission" date="2017-03" db="EMBL/GenBank/DDBJ databases">
        <title>Complete sequence of Clostridium formicaceticum DSM 92.</title>
        <authorList>
            <person name="Poehlein A."/>
            <person name="Karl M."/>
            <person name="Bengelsdorf F.R."/>
            <person name="Duerre P."/>
            <person name="Daniel R."/>
        </authorList>
    </citation>
    <scope>NUCLEOTIDE SEQUENCE [LARGE SCALE GENOMIC DNA]</scope>
    <source>
        <strain evidence="4 6">DSM 92</strain>
    </source>
</reference>
<feature type="domain" description="Tail spike" evidence="1">
    <location>
        <begin position="194"/>
        <end position="270"/>
    </location>
</feature>
<evidence type="ECO:0000313" key="3">
    <source>
        <dbReference type="EMBL" id="AOY76925.1"/>
    </source>
</evidence>
<sequence length="571" mass="62495">MIRIVDGNNKQLAILDKLINPIIKEQINGEYIFTFTTVIEELKSEYIHHDNYIETDDNLFQIAKYTKERTQDNKVLIHVLAEQMSYKLIDISINSFLKVEKTALEMLTDLLVDTGFTVGTVSVSGKTTVLINETANKREVLKAIQEAFGGELQFNRYSISLLHHRGQNNGVEFRVGKNVKGIKKIVDNTKKDEYGNPSVSYEVNIIELNEHEDFKGLEGFEIGDTINKIIDTELGISISARIVEIEKDPTKHEKSTKVVLGNIIEDITTFNLKTMERLRKVSNRVTDVEFKITDDAIISTVTASEPFREMGTQITQTAEAITLTAENVDLLENRVAEAEFKIEPNQIISTVANSAKYQEDFSSITQRADSIELSVTSLNDTVSTQGNNITNQASLISQNASAIALQAASVTSLGENLASLEVKANSIETNVSSLQNTVSGHVTTLSTHTSQISQNATAITQKVSTTDYNGNTIASKINQTATNIKLSANKIDLDGITAVSNFLTLGALTNSGSIIFNDTSSISGDRSIGDLKLDAMNTIRFISGSSISFNTPAINFGNAAVSGLDLTARFG</sequence>
<dbReference type="AlphaFoldDB" id="A0AAC9WG39"/>